<feature type="transmembrane region" description="Helical" evidence="1">
    <location>
        <begin position="33"/>
        <end position="55"/>
    </location>
</feature>
<dbReference type="OrthoDB" id="7033674at2"/>
<protein>
    <submittedName>
        <fullName evidence="2">Uncharacterized protein</fullName>
    </submittedName>
</protein>
<keyword evidence="1" id="KW-0812">Transmembrane</keyword>
<dbReference type="RefSeq" id="WP_090312079.1">
    <property type="nucleotide sequence ID" value="NZ_FNZE01000011.1"/>
</dbReference>
<dbReference type="STRING" id="915471.SAMN05216201_111104"/>
<dbReference type="Proteomes" id="UP000242930">
    <property type="component" value="Unassembled WGS sequence"/>
</dbReference>
<accession>A0A1H7AC75</accession>
<keyword evidence="1" id="KW-0472">Membrane</keyword>
<organism evidence="2 3">
    <name type="scientific">Pseudomonas linyingensis</name>
    <dbReference type="NCBI Taxonomy" id="915471"/>
    <lineage>
        <taxon>Bacteria</taxon>
        <taxon>Pseudomonadati</taxon>
        <taxon>Pseudomonadota</taxon>
        <taxon>Gammaproteobacteria</taxon>
        <taxon>Pseudomonadales</taxon>
        <taxon>Pseudomonadaceae</taxon>
        <taxon>Pseudomonas</taxon>
    </lineage>
</organism>
<dbReference type="AlphaFoldDB" id="A0A1H7AC75"/>
<name>A0A1H7AC75_9PSED</name>
<sequence length="67" mass="7363">MRAIRDEDDYDDYPPRAATAAAPRRERRLAYEIALGIWLGGMALGTTSAIGWFLIGLFATTTIKFGA</sequence>
<evidence type="ECO:0000256" key="1">
    <source>
        <dbReference type="SAM" id="Phobius"/>
    </source>
</evidence>
<keyword evidence="1" id="KW-1133">Transmembrane helix</keyword>
<keyword evidence="3" id="KW-1185">Reference proteome</keyword>
<proteinExistence type="predicted"/>
<evidence type="ECO:0000313" key="3">
    <source>
        <dbReference type="Proteomes" id="UP000242930"/>
    </source>
</evidence>
<reference evidence="3" key="1">
    <citation type="submission" date="2016-10" db="EMBL/GenBank/DDBJ databases">
        <authorList>
            <person name="Varghese N."/>
            <person name="Submissions S."/>
        </authorList>
    </citation>
    <scope>NUCLEOTIDE SEQUENCE [LARGE SCALE GENOMIC DNA]</scope>
    <source>
        <strain evidence="3">LMG 25967</strain>
    </source>
</reference>
<evidence type="ECO:0000313" key="2">
    <source>
        <dbReference type="EMBL" id="SEJ58605.1"/>
    </source>
</evidence>
<gene>
    <name evidence="2" type="ORF">SAMN05216201_111104</name>
</gene>
<dbReference type="EMBL" id="FNZE01000011">
    <property type="protein sequence ID" value="SEJ58605.1"/>
    <property type="molecule type" value="Genomic_DNA"/>
</dbReference>